<name>A0ABZ0IW56_9BACT</name>
<organism evidence="3 4">
    <name type="scientific">Imperialibacter roseus</name>
    <dbReference type="NCBI Taxonomy" id="1324217"/>
    <lineage>
        <taxon>Bacteria</taxon>
        <taxon>Pseudomonadati</taxon>
        <taxon>Bacteroidota</taxon>
        <taxon>Cytophagia</taxon>
        <taxon>Cytophagales</taxon>
        <taxon>Flammeovirgaceae</taxon>
        <taxon>Imperialibacter</taxon>
    </lineage>
</organism>
<accession>A0ABZ0IW56</accession>
<dbReference type="InterPro" id="IPR036514">
    <property type="entry name" value="SGNH_hydro_sf"/>
</dbReference>
<dbReference type="InterPro" id="IPR008979">
    <property type="entry name" value="Galactose-bd-like_sf"/>
</dbReference>
<dbReference type="Gene3D" id="3.40.50.1110">
    <property type="entry name" value="SGNH hydrolase"/>
    <property type="match status" value="2"/>
</dbReference>
<dbReference type="PANTHER" id="PTHR22901:SF0">
    <property type="entry name" value="SIALATE O-ACETYLESTERASE"/>
    <property type="match status" value="1"/>
</dbReference>
<reference evidence="3 4" key="1">
    <citation type="journal article" date="2023" name="Microbiol. Resour. Announc.">
        <title>Complete Genome Sequence of Imperialibacter roseus strain P4T.</title>
        <authorList>
            <person name="Tizabi D.R."/>
            <person name="Bachvaroff T."/>
            <person name="Hill R.T."/>
        </authorList>
    </citation>
    <scope>NUCLEOTIDE SEQUENCE [LARGE SCALE GENOMIC DNA]</scope>
    <source>
        <strain evidence="3 4">P4T</strain>
    </source>
</reference>
<proteinExistence type="predicted"/>
<evidence type="ECO:0000313" key="3">
    <source>
        <dbReference type="EMBL" id="WOK08619.1"/>
    </source>
</evidence>
<dbReference type="SUPFAM" id="SSF49785">
    <property type="entry name" value="Galactose-binding domain-like"/>
    <property type="match status" value="1"/>
</dbReference>
<evidence type="ECO:0000313" key="4">
    <source>
        <dbReference type="Proteomes" id="UP001302349"/>
    </source>
</evidence>
<keyword evidence="1" id="KW-0378">Hydrolase</keyword>
<dbReference type="Gene3D" id="2.60.120.260">
    <property type="entry name" value="Galactose-binding domain-like"/>
    <property type="match status" value="1"/>
</dbReference>
<evidence type="ECO:0000259" key="2">
    <source>
        <dbReference type="Pfam" id="PF03629"/>
    </source>
</evidence>
<dbReference type="Proteomes" id="UP001302349">
    <property type="component" value="Chromosome"/>
</dbReference>
<gene>
    <name evidence="3" type="ORF">RT717_08215</name>
</gene>
<dbReference type="Pfam" id="PF03629">
    <property type="entry name" value="SASA"/>
    <property type="match status" value="1"/>
</dbReference>
<dbReference type="InterPro" id="IPR039329">
    <property type="entry name" value="SIAE"/>
</dbReference>
<dbReference type="EMBL" id="CP136051">
    <property type="protein sequence ID" value="WOK08619.1"/>
    <property type="molecule type" value="Genomic_DNA"/>
</dbReference>
<dbReference type="PROSITE" id="PS51257">
    <property type="entry name" value="PROKAR_LIPOPROTEIN"/>
    <property type="match status" value="1"/>
</dbReference>
<evidence type="ECO:0000256" key="1">
    <source>
        <dbReference type="ARBA" id="ARBA00022801"/>
    </source>
</evidence>
<dbReference type="SUPFAM" id="SSF52266">
    <property type="entry name" value="SGNH hydrolase"/>
    <property type="match status" value="1"/>
</dbReference>
<protein>
    <submittedName>
        <fullName evidence="3">Sialate O-acetylesterase</fullName>
    </submittedName>
</protein>
<dbReference type="PANTHER" id="PTHR22901">
    <property type="entry name" value="SIALATE O-ACETYLESTERASE"/>
    <property type="match status" value="1"/>
</dbReference>
<keyword evidence="4" id="KW-1185">Reference proteome</keyword>
<sequence length="666" mass="72370">MKQVKLLLLAVIAISCTQEPPVLQLIPLFSDHMVLQQKKENAIWGIANPKSEVRLAGSWGEEVSAISDENGKWQAKLLTPEAGGPFQLTISRGDSVITLNDVFSGEVWVASGQSNMEMPLKGWTHNPIDNSEAEIAAANYPEIRMFTVKRNISFTPLDTVSGSWKVATPQNAGDFSATAWFFAKKLNADTGVPIGIIHTSWGGTPAQAWTTAAYLDKVPTYEGTSKTLQGYAAYYDSVKTAYDKLEKTTIDLSASNPFANVSFDDSGFEAPDFNDSAWKSLSVPGLWESQWMGNFDGVAWLRKSFQLTAEQASSKSLELYLGSIDDMDITYVNGTKIGAIEETGKYQEARVYAIPDRLLKEGTNVVAVKVFDTAGGGGIYSSDDIGIRPVAADKFLISLKGEWKAKPVAESIFSGSVVPIAKDVLEPSEKPAMQLTAYSPTTLYNAMINPLVPYGIKGAIWYQGESNVGAAEVYRTLFPAMIKNWRDAWGLGNFPFYFVQIAPYKYGRNDDLAAQLRDAQTSTLSLENTGMAVIMDVGNPTDIHPANKKDVGERLALLALAKDYGIGTEYSGPMYESMTIEGNKVSVNFSHAEGLQFKGESGFVEVAGADGNFVEAKTEVKDSQLIAWSAKVTTPAAVRYGWCEACEPNLFNGAGLPAVPFNSKTK</sequence>
<dbReference type="InterPro" id="IPR005181">
    <property type="entry name" value="SASA"/>
</dbReference>
<dbReference type="RefSeq" id="WP_317491254.1">
    <property type="nucleotide sequence ID" value="NZ_CP136051.1"/>
</dbReference>
<feature type="domain" description="Sialate O-acetylesterase" evidence="2">
    <location>
        <begin position="441"/>
        <end position="556"/>
    </location>
</feature>